<dbReference type="InterPro" id="IPR039421">
    <property type="entry name" value="Type_1_exporter"/>
</dbReference>
<keyword evidence="4 5" id="KW-0472">Membrane</keyword>
<dbReference type="Pfam" id="PF00664">
    <property type="entry name" value="ABC_membrane"/>
    <property type="match status" value="1"/>
</dbReference>
<evidence type="ECO:0000256" key="3">
    <source>
        <dbReference type="ARBA" id="ARBA00022989"/>
    </source>
</evidence>
<name>A0A915EH34_9BILA</name>
<reference evidence="8" key="1">
    <citation type="submission" date="2022-11" db="UniProtKB">
        <authorList>
            <consortium name="WormBaseParasite"/>
        </authorList>
    </citation>
    <scope>IDENTIFICATION</scope>
</reference>
<dbReference type="WBParaSite" id="jg5978">
    <property type="protein sequence ID" value="jg5978"/>
    <property type="gene ID" value="jg5978"/>
</dbReference>
<evidence type="ECO:0000259" key="6">
    <source>
        <dbReference type="PROSITE" id="PS50929"/>
    </source>
</evidence>
<dbReference type="PANTHER" id="PTHR24222">
    <property type="entry name" value="ABC TRANSPORTER B FAMILY"/>
    <property type="match status" value="1"/>
</dbReference>
<dbReference type="PROSITE" id="PS50929">
    <property type="entry name" value="ABC_TM1F"/>
    <property type="match status" value="1"/>
</dbReference>
<dbReference type="InterPro" id="IPR036640">
    <property type="entry name" value="ABC1_TM_sf"/>
</dbReference>
<evidence type="ECO:0000256" key="1">
    <source>
        <dbReference type="ARBA" id="ARBA00004141"/>
    </source>
</evidence>
<dbReference type="GO" id="GO:0005886">
    <property type="term" value="C:plasma membrane"/>
    <property type="evidence" value="ECO:0007669"/>
    <property type="project" value="TreeGrafter"/>
</dbReference>
<keyword evidence="7" id="KW-1185">Reference proteome</keyword>
<dbReference type="GO" id="GO:0140359">
    <property type="term" value="F:ABC-type transporter activity"/>
    <property type="evidence" value="ECO:0007669"/>
    <property type="project" value="InterPro"/>
</dbReference>
<evidence type="ECO:0000313" key="8">
    <source>
        <dbReference type="WBParaSite" id="jg5978"/>
    </source>
</evidence>
<evidence type="ECO:0000256" key="5">
    <source>
        <dbReference type="SAM" id="Phobius"/>
    </source>
</evidence>
<evidence type="ECO:0000256" key="2">
    <source>
        <dbReference type="ARBA" id="ARBA00022692"/>
    </source>
</evidence>
<feature type="transmembrane region" description="Helical" evidence="5">
    <location>
        <begin position="340"/>
        <end position="360"/>
    </location>
</feature>
<feature type="transmembrane region" description="Helical" evidence="5">
    <location>
        <begin position="476"/>
        <end position="495"/>
    </location>
</feature>
<dbReference type="PANTHER" id="PTHR24222:SF76">
    <property type="entry name" value="MYCOBACTIN IMPORT ATP-BINDING_PERMEASE PROTEIN IRTB"/>
    <property type="match status" value="1"/>
</dbReference>
<dbReference type="SUPFAM" id="SSF90123">
    <property type="entry name" value="ABC transporter transmembrane region"/>
    <property type="match status" value="1"/>
</dbReference>
<dbReference type="InterPro" id="IPR011527">
    <property type="entry name" value="ABC1_TM_dom"/>
</dbReference>
<sequence>MQLSLAKKMIDKGIETMKEYNEGKIVTKDKDPEILVKKLDQQMQDFKSEVAKWMQTIDSDKETRLAVETMCSFIEEIKKDGIFEQEYGFKVESDREVSLEQPYVHVKKGTKKICWLVNEDAYFFAQSRLKSNGCATGKESLLPDSVDWTSKNSAKNSVKKKRRKDDHATFRKVSFLQLLVGALQVEEIFCWLVSEQFCYDNRLWTALIATVQGDVAQAFSQITAVWNQEQQQSGSPNDCLLKQSHQQCPHRLYLDQFHADIVRCCWFYFAFGCVICVSSTTQVLCFLKSGENVIRRLRMALFSSILRQEIAWFDENSSGMMTSKMFDDLERVREGTGDKVALLLQSTVQFISGYSIAFYYDWQMTIIMACLAPLMILTGAFMARLLATSAALESRNYAAAGAVAEQAISSIRTVTAFNGQEEECMRYEQALREGMKNGIRRAYYTGTGLSITFVVLYSSYALAFWMGTSFIADGQVSVQTVITVFFGVLLGSTALGSAGQHLAVIGVAQGAAAAVYAIIDRVPVPRKTSCAKGICPKVLENFSLEVKPGETYSYCYGTTCQKVDRYLLMAMILPLSTYNISDSLSV</sequence>
<organism evidence="7 8">
    <name type="scientific">Ditylenchus dipsaci</name>
    <dbReference type="NCBI Taxonomy" id="166011"/>
    <lineage>
        <taxon>Eukaryota</taxon>
        <taxon>Metazoa</taxon>
        <taxon>Ecdysozoa</taxon>
        <taxon>Nematoda</taxon>
        <taxon>Chromadorea</taxon>
        <taxon>Rhabditida</taxon>
        <taxon>Tylenchina</taxon>
        <taxon>Tylenchomorpha</taxon>
        <taxon>Sphaerularioidea</taxon>
        <taxon>Anguinidae</taxon>
        <taxon>Anguininae</taxon>
        <taxon>Ditylenchus</taxon>
    </lineage>
</organism>
<proteinExistence type="predicted"/>
<evidence type="ECO:0000313" key="7">
    <source>
        <dbReference type="Proteomes" id="UP000887574"/>
    </source>
</evidence>
<dbReference type="GO" id="GO:0005524">
    <property type="term" value="F:ATP binding"/>
    <property type="evidence" value="ECO:0007669"/>
    <property type="project" value="InterPro"/>
</dbReference>
<protein>
    <submittedName>
        <fullName evidence="8">ABC transmembrane type-1 domain-containing protein</fullName>
    </submittedName>
</protein>
<feature type="transmembrane region" description="Helical" evidence="5">
    <location>
        <begin position="366"/>
        <end position="387"/>
    </location>
</feature>
<evidence type="ECO:0000256" key="4">
    <source>
        <dbReference type="ARBA" id="ARBA00023136"/>
    </source>
</evidence>
<keyword evidence="3 5" id="KW-1133">Transmembrane helix</keyword>
<dbReference type="AlphaFoldDB" id="A0A915EH34"/>
<dbReference type="Proteomes" id="UP000887574">
    <property type="component" value="Unplaced"/>
</dbReference>
<keyword evidence="2 5" id="KW-0812">Transmembrane</keyword>
<feature type="transmembrane region" description="Helical" evidence="5">
    <location>
        <begin position="266"/>
        <end position="287"/>
    </location>
</feature>
<feature type="transmembrane region" description="Helical" evidence="5">
    <location>
        <begin position="442"/>
        <end position="464"/>
    </location>
</feature>
<accession>A0A915EH34</accession>
<dbReference type="Gene3D" id="1.20.1560.10">
    <property type="entry name" value="ABC transporter type 1, transmembrane domain"/>
    <property type="match status" value="1"/>
</dbReference>
<dbReference type="CDD" id="cd18577">
    <property type="entry name" value="ABC_6TM_Pgp_ABCB1_D1_like"/>
    <property type="match status" value="1"/>
</dbReference>
<comment type="subcellular location">
    <subcellularLocation>
        <location evidence="1">Membrane</location>
        <topology evidence="1">Multi-pass membrane protein</topology>
    </subcellularLocation>
</comment>
<feature type="domain" description="ABC transmembrane type-1" evidence="6">
    <location>
        <begin position="265"/>
        <end position="505"/>
    </location>
</feature>